<dbReference type="EMBL" id="CP114040">
    <property type="protein sequence ID" value="WAS95585.1"/>
    <property type="molecule type" value="Genomic_DNA"/>
</dbReference>
<organism evidence="2 3">
    <name type="scientific">Nannocystis punicea</name>
    <dbReference type="NCBI Taxonomy" id="2995304"/>
    <lineage>
        <taxon>Bacteria</taxon>
        <taxon>Pseudomonadati</taxon>
        <taxon>Myxococcota</taxon>
        <taxon>Polyangia</taxon>
        <taxon>Nannocystales</taxon>
        <taxon>Nannocystaceae</taxon>
        <taxon>Nannocystis</taxon>
    </lineage>
</organism>
<accession>A0ABY7H916</accession>
<dbReference type="InterPro" id="IPR037883">
    <property type="entry name" value="Knr4/Smi1-like_sf"/>
</dbReference>
<reference evidence="2" key="1">
    <citation type="submission" date="2022-11" db="EMBL/GenBank/DDBJ databases">
        <title>Minimal conservation of predation-associated metabolite biosynthetic gene clusters underscores biosynthetic potential of Myxococcota including descriptions for ten novel species: Archangium lansinium sp. nov., Myxococcus landrumus sp. nov., Nannocystis bai.</title>
        <authorList>
            <person name="Ahearne A."/>
            <person name="Stevens C."/>
            <person name="Dowd S."/>
        </authorList>
    </citation>
    <scope>NUCLEOTIDE SEQUENCE</scope>
    <source>
        <strain evidence="2">Fl3</strain>
    </source>
</reference>
<dbReference type="SUPFAM" id="SSF160631">
    <property type="entry name" value="SMI1/KNR4-like"/>
    <property type="match status" value="1"/>
</dbReference>
<protein>
    <submittedName>
        <fullName evidence="2">SMI1/KNR4 family protein</fullName>
    </submittedName>
</protein>
<evidence type="ECO:0000313" key="3">
    <source>
        <dbReference type="Proteomes" id="UP001164459"/>
    </source>
</evidence>
<keyword evidence="3" id="KW-1185">Reference proteome</keyword>
<dbReference type="Pfam" id="PF09346">
    <property type="entry name" value="SMI1_KNR4"/>
    <property type="match status" value="1"/>
</dbReference>
<feature type="domain" description="Knr4/Smi1-like" evidence="1">
    <location>
        <begin position="27"/>
        <end position="143"/>
    </location>
</feature>
<dbReference type="Proteomes" id="UP001164459">
    <property type="component" value="Chromosome"/>
</dbReference>
<gene>
    <name evidence="2" type="ORF">O0S08_05435</name>
</gene>
<dbReference type="InterPro" id="IPR018958">
    <property type="entry name" value="Knr4/Smi1-like_dom"/>
</dbReference>
<name>A0ABY7H916_9BACT</name>
<sequence length="155" mass="16863">MASPDPLDLALADLRRLAQANGRRLTGCTEAELRELEVHAGGPLPRAYRRLMALAGCDAGGFMQGTDWQYPLVSELRAEADELLLEHGLGPLPADLFVFSMHQGYALCGFHLGASDDPHVVAFVHGLDRALRRTPRTFSAWLAASVAQELAARCR</sequence>
<dbReference type="RefSeq" id="WP_269037928.1">
    <property type="nucleotide sequence ID" value="NZ_CP114040.1"/>
</dbReference>
<evidence type="ECO:0000259" key="1">
    <source>
        <dbReference type="Pfam" id="PF09346"/>
    </source>
</evidence>
<evidence type="ECO:0000313" key="2">
    <source>
        <dbReference type="EMBL" id="WAS95585.1"/>
    </source>
</evidence>
<proteinExistence type="predicted"/>